<organism evidence="3 4">
    <name type="scientific">Knipowitschia caucasica</name>
    <name type="common">Caucasian dwarf goby</name>
    <name type="synonym">Pomatoschistus caucasicus</name>
    <dbReference type="NCBI Taxonomy" id="637954"/>
    <lineage>
        <taxon>Eukaryota</taxon>
        <taxon>Metazoa</taxon>
        <taxon>Chordata</taxon>
        <taxon>Craniata</taxon>
        <taxon>Vertebrata</taxon>
        <taxon>Euteleostomi</taxon>
        <taxon>Actinopterygii</taxon>
        <taxon>Neopterygii</taxon>
        <taxon>Teleostei</taxon>
        <taxon>Neoteleostei</taxon>
        <taxon>Acanthomorphata</taxon>
        <taxon>Gobiaria</taxon>
        <taxon>Gobiiformes</taxon>
        <taxon>Gobioidei</taxon>
        <taxon>Gobiidae</taxon>
        <taxon>Gobiinae</taxon>
        <taxon>Knipowitschia</taxon>
    </lineage>
</organism>
<sequence length="207" mass="22414">MERWTLCVRRRSSDSCVSGGGGGGEGGARHREVREFANGSVCLECDGQCDKMDGDTMTCLGQGPDQCVKCLHFKDGPNCVEKCPDGVQGAHGFIFKYAKANNECHPCHANCTQGFWWVGVVWRVCEGCGCGEVCDGCVPVGCWWCVVVWLGCGLVGLVGVSGEWMVVVGWWCVWWVGELWGCFVCGGGRWRVCVVFSGCWVGLCCGL</sequence>
<feature type="domain" description="Growth factor receptor" evidence="2">
    <location>
        <begin position="30"/>
        <end position="114"/>
    </location>
</feature>
<name>A0AAV2LEB0_KNICA</name>
<dbReference type="Proteomes" id="UP001497482">
    <property type="component" value="Chromosome 22"/>
</dbReference>
<dbReference type="SUPFAM" id="SSF57184">
    <property type="entry name" value="Growth factor receptor domain"/>
    <property type="match status" value="1"/>
</dbReference>
<reference evidence="3 4" key="1">
    <citation type="submission" date="2024-04" db="EMBL/GenBank/DDBJ databases">
        <authorList>
            <person name="Waldvogel A.-M."/>
            <person name="Schoenle A."/>
        </authorList>
    </citation>
    <scope>NUCLEOTIDE SEQUENCE [LARGE SCALE GENOMIC DNA]</scope>
</reference>
<keyword evidence="4" id="KW-1185">Reference proteome</keyword>
<evidence type="ECO:0000256" key="1">
    <source>
        <dbReference type="ARBA" id="ARBA00023180"/>
    </source>
</evidence>
<accession>A0AAV2LEB0</accession>
<evidence type="ECO:0000313" key="3">
    <source>
        <dbReference type="EMBL" id="CAL1597909.1"/>
    </source>
</evidence>
<dbReference type="FunFam" id="2.10.220.10:FF:000004">
    <property type="entry name" value="Receptor protein-tyrosine kinase"/>
    <property type="match status" value="1"/>
</dbReference>
<keyword evidence="1" id="KW-0325">Glycoprotein</keyword>
<dbReference type="InterPro" id="IPR032778">
    <property type="entry name" value="GF_recep_IV"/>
</dbReference>
<gene>
    <name evidence="3" type="ORF">KC01_LOCUS26383</name>
</gene>
<dbReference type="InterPro" id="IPR006212">
    <property type="entry name" value="Furin_repeat"/>
</dbReference>
<dbReference type="Pfam" id="PF14843">
    <property type="entry name" value="GF_recep_IV"/>
    <property type="match status" value="1"/>
</dbReference>
<dbReference type="InterPro" id="IPR009030">
    <property type="entry name" value="Growth_fac_rcpt_cys_sf"/>
</dbReference>
<dbReference type="AlphaFoldDB" id="A0AAV2LEB0"/>
<dbReference type="EMBL" id="OZ035844">
    <property type="protein sequence ID" value="CAL1597909.1"/>
    <property type="molecule type" value="Genomic_DNA"/>
</dbReference>
<protein>
    <recommendedName>
        <fullName evidence="2">Growth factor receptor domain-containing protein</fullName>
    </recommendedName>
</protein>
<dbReference type="SMART" id="SM00261">
    <property type="entry name" value="FU"/>
    <property type="match status" value="1"/>
</dbReference>
<dbReference type="Gene3D" id="2.10.220.10">
    <property type="entry name" value="Hormone Receptor, Insulin-like Growth Factor Receptor 1, Chain A, domain 2"/>
    <property type="match status" value="2"/>
</dbReference>
<evidence type="ECO:0000259" key="2">
    <source>
        <dbReference type="Pfam" id="PF14843"/>
    </source>
</evidence>
<evidence type="ECO:0000313" key="4">
    <source>
        <dbReference type="Proteomes" id="UP001497482"/>
    </source>
</evidence>
<proteinExistence type="predicted"/>